<gene>
    <name evidence="2" type="ORF">N5D63_08120</name>
</gene>
<dbReference type="Pfam" id="PF04383">
    <property type="entry name" value="KilA-N"/>
    <property type="match status" value="1"/>
</dbReference>
<accession>A0AA42PZH4</accession>
<dbReference type="EMBL" id="JAOCEK010000004">
    <property type="protein sequence ID" value="MDH1334107.1"/>
    <property type="molecule type" value="Genomic_DNA"/>
</dbReference>
<dbReference type="InterPro" id="IPR018004">
    <property type="entry name" value="KilA/APSES_HTH"/>
</dbReference>
<name>A0AA42PZH4_9BURK</name>
<evidence type="ECO:0000313" key="2">
    <source>
        <dbReference type="EMBL" id="MDH1334107.1"/>
    </source>
</evidence>
<dbReference type="SMART" id="SM01252">
    <property type="entry name" value="KilA-N"/>
    <property type="match status" value="1"/>
</dbReference>
<protein>
    <submittedName>
        <fullName evidence="2">KilA-N domain-containing protein</fullName>
    </submittedName>
</protein>
<comment type="caution">
    <text evidence="2">The sequence shown here is derived from an EMBL/GenBank/DDBJ whole genome shotgun (WGS) entry which is preliminary data.</text>
</comment>
<evidence type="ECO:0000313" key="3">
    <source>
        <dbReference type="Proteomes" id="UP001161065"/>
    </source>
</evidence>
<dbReference type="Proteomes" id="UP001161065">
    <property type="component" value="Unassembled WGS sequence"/>
</dbReference>
<evidence type="ECO:0000259" key="1">
    <source>
        <dbReference type="PROSITE" id="PS51301"/>
    </source>
</evidence>
<proteinExistence type="predicted"/>
<dbReference type="InterPro" id="IPR017880">
    <property type="entry name" value="KilA_N"/>
</dbReference>
<dbReference type="RefSeq" id="WP_280007823.1">
    <property type="nucleotide sequence ID" value="NZ_JAOCEK010000004.1"/>
</dbReference>
<dbReference type="PROSITE" id="PS51301">
    <property type="entry name" value="KILA_N"/>
    <property type="match status" value="1"/>
</dbReference>
<sequence length="215" mass="24077">MTVESASSHPDSLIGWPYQLRELLSSQYANRLIGGFSFAHRERATVNPLTISRIVVRQDASGRYCLNDLHRAAVARGKATRSQRPGSFMKRPETVALIAAMKKRCTAQCIEPVLTVRGGSQAEQGTFVSKTLVIAYAMWIDADFHLDVIEAFDSMHTASLGLWQQLQTAIAQEIESKVRASFGSHLMNERKKEKQPLLNRIFQLESEIQPSLPLH</sequence>
<reference evidence="2" key="1">
    <citation type="submission" date="2022-09" db="EMBL/GenBank/DDBJ databases">
        <title>Intensive care unit water sources are persistently colonized with multi-drug resistant bacteria and are the site of extensive horizontal gene transfer of antibiotic resistance genes.</title>
        <authorList>
            <person name="Diorio-Toth L."/>
        </authorList>
    </citation>
    <scope>NUCLEOTIDE SEQUENCE</scope>
    <source>
        <strain evidence="2">GD03832</strain>
    </source>
</reference>
<organism evidence="2 3">
    <name type="scientific">Comamonas thiooxydans</name>
    <dbReference type="NCBI Taxonomy" id="363952"/>
    <lineage>
        <taxon>Bacteria</taxon>
        <taxon>Pseudomonadati</taxon>
        <taxon>Pseudomonadota</taxon>
        <taxon>Betaproteobacteria</taxon>
        <taxon>Burkholderiales</taxon>
        <taxon>Comamonadaceae</taxon>
        <taxon>Comamonas</taxon>
    </lineage>
</organism>
<feature type="domain" description="KilA-N" evidence="1">
    <location>
        <begin position="42"/>
        <end position="155"/>
    </location>
</feature>
<dbReference type="AlphaFoldDB" id="A0AA42PZH4"/>